<gene>
    <name evidence="3" type="ORF">GCM10007968_04050</name>
</gene>
<dbReference type="Proteomes" id="UP000654670">
    <property type="component" value="Unassembled WGS sequence"/>
</dbReference>
<dbReference type="Pfam" id="PF12671">
    <property type="entry name" value="Amidase_6"/>
    <property type="match status" value="1"/>
</dbReference>
<accession>A0A917VY50</accession>
<organism evidence="3 4">
    <name type="scientific">Sporolactobacillus putidus</name>
    <dbReference type="NCBI Taxonomy" id="492735"/>
    <lineage>
        <taxon>Bacteria</taxon>
        <taxon>Bacillati</taxon>
        <taxon>Bacillota</taxon>
        <taxon>Bacilli</taxon>
        <taxon>Bacillales</taxon>
        <taxon>Sporolactobacillaceae</taxon>
        <taxon>Sporolactobacillus</taxon>
    </lineage>
</organism>
<dbReference type="AlphaFoldDB" id="A0A917VY50"/>
<evidence type="ECO:0000313" key="3">
    <source>
        <dbReference type="EMBL" id="GGL43322.1"/>
    </source>
</evidence>
<name>A0A917VY50_9BACL</name>
<evidence type="ECO:0000259" key="2">
    <source>
        <dbReference type="Pfam" id="PF12671"/>
    </source>
</evidence>
<dbReference type="RefSeq" id="WP_188801376.1">
    <property type="nucleotide sequence ID" value="NZ_BMOK01000001.1"/>
</dbReference>
<feature type="domain" description="Putative amidase" evidence="2">
    <location>
        <begin position="140"/>
        <end position="287"/>
    </location>
</feature>
<feature type="region of interest" description="Disordered" evidence="1">
    <location>
        <begin position="117"/>
        <end position="137"/>
    </location>
</feature>
<reference evidence="3" key="2">
    <citation type="submission" date="2020-09" db="EMBL/GenBank/DDBJ databases">
        <authorList>
            <person name="Sun Q."/>
            <person name="Ohkuma M."/>
        </authorList>
    </citation>
    <scope>NUCLEOTIDE SEQUENCE</scope>
    <source>
        <strain evidence="3">JCM 15325</strain>
    </source>
</reference>
<dbReference type="InterPro" id="IPR024301">
    <property type="entry name" value="Amidase_6"/>
</dbReference>
<evidence type="ECO:0000256" key="1">
    <source>
        <dbReference type="SAM" id="MobiDB-lite"/>
    </source>
</evidence>
<protein>
    <recommendedName>
        <fullName evidence="2">Putative amidase domain-containing protein</fullName>
    </recommendedName>
</protein>
<sequence>MDWKEPFQAHVGKLCEWWVNRSDDFDMALNTDEQACMLRRSLRLRNTNSEIEKAIGRTKVIRIEEKREDRVIDYRLHIQWLLRQSERFYLEERIEDRQAVLRGKSIVADGLKTPFVKNEEGALPPAPGKDAEERNPRGPYNRLNAVRYAEVWWNQRNPGFPKMENDCTNFISQCLFAGGLPMNGQPIRNRGWWQQQANWSFSWAVANNLRWYLSRSGNIIGAAEADKPDKLVPGDVICYDFEGDGRWNHNTIVTALDPSGQPLVNAHTYDARHRDWSYTDSPAWTDRIQYKFFHIRDEA</sequence>
<evidence type="ECO:0000313" key="4">
    <source>
        <dbReference type="Proteomes" id="UP000654670"/>
    </source>
</evidence>
<dbReference type="PANTHER" id="PTHR40032">
    <property type="entry name" value="EXPORTED PROTEIN-RELATED"/>
    <property type="match status" value="1"/>
</dbReference>
<reference evidence="3" key="1">
    <citation type="journal article" date="2014" name="Int. J. Syst. Evol. Microbiol.">
        <title>Complete genome sequence of Corynebacterium casei LMG S-19264T (=DSM 44701T), isolated from a smear-ripened cheese.</title>
        <authorList>
            <consortium name="US DOE Joint Genome Institute (JGI-PGF)"/>
            <person name="Walter F."/>
            <person name="Albersmeier A."/>
            <person name="Kalinowski J."/>
            <person name="Ruckert C."/>
        </authorList>
    </citation>
    <scope>NUCLEOTIDE SEQUENCE</scope>
    <source>
        <strain evidence="3">JCM 15325</strain>
    </source>
</reference>
<keyword evidence="4" id="KW-1185">Reference proteome</keyword>
<comment type="caution">
    <text evidence="3">The sequence shown here is derived from an EMBL/GenBank/DDBJ whole genome shotgun (WGS) entry which is preliminary data.</text>
</comment>
<proteinExistence type="predicted"/>
<dbReference type="EMBL" id="BMOK01000001">
    <property type="protein sequence ID" value="GGL43322.1"/>
    <property type="molecule type" value="Genomic_DNA"/>
</dbReference>
<dbReference type="PANTHER" id="PTHR40032:SF1">
    <property type="entry name" value="EXPORTED PROTEIN"/>
    <property type="match status" value="1"/>
</dbReference>